<sequence>MNVALNLKESQLKGVLKVLGKAGDNLDVVINIEDEEFSKKVSGLTSSAGEWLEKQEKEGEDEEKGASEQKDW</sequence>
<reference evidence="2 3" key="1">
    <citation type="submission" date="2019-03" db="EMBL/GenBank/DDBJ databases">
        <title>Metabolic potential of uncultured bacteria and archaea associated with petroleum seepage in deep-sea sediments.</title>
        <authorList>
            <person name="Dong X."/>
            <person name="Hubert C."/>
        </authorList>
    </citation>
    <scope>NUCLEOTIDE SEQUENCE [LARGE SCALE GENOMIC DNA]</scope>
    <source>
        <strain evidence="2">E29_bin52</strain>
    </source>
</reference>
<evidence type="ECO:0000256" key="1">
    <source>
        <dbReference type="SAM" id="MobiDB-lite"/>
    </source>
</evidence>
<accession>A0A523VYK1</accession>
<evidence type="ECO:0000313" key="3">
    <source>
        <dbReference type="Proteomes" id="UP000319130"/>
    </source>
</evidence>
<dbReference type="Proteomes" id="UP000319130">
    <property type="component" value="Unassembled WGS sequence"/>
</dbReference>
<evidence type="ECO:0000313" key="2">
    <source>
        <dbReference type="EMBL" id="TET59810.1"/>
    </source>
</evidence>
<gene>
    <name evidence="2" type="ORF">E3J48_07385</name>
</gene>
<protein>
    <submittedName>
        <fullName evidence="2">Uncharacterized protein</fullName>
    </submittedName>
</protein>
<comment type="caution">
    <text evidence="2">The sequence shown here is derived from an EMBL/GenBank/DDBJ whole genome shotgun (WGS) entry which is preliminary data.</text>
</comment>
<name>A0A523VYK1_UNCAE</name>
<feature type="region of interest" description="Disordered" evidence="1">
    <location>
        <begin position="41"/>
        <end position="72"/>
    </location>
</feature>
<dbReference type="AlphaFoldDB" id="A0A523VYK1"/>
<proteinExistence type="predicted"/>
<organism evidence="2 3">
    <name type="scientific">Aerophobetes bacterium</name>
    <dbReference type="NCBI Taxonomy" id="2030807"/>
    <lineage>
        <taxon>Bacteria</taxon>
        <taxon>Candidatus Aerophobota</taxon>
    </lineage>
</organism>
<dbReference type="EMBL" id="SOIZ01000335">
    <property type="protein sequence ID" value="TET59810.1"/>
    <property type="molecule type" value="Genomic_DNA"/>
</dbReference>